<organism evidence="2 3">
    <name type="scientific">Pristionchus entomophagus</name>
    <dbReference type="NCBI Taxonomy" id="358040"/>
    <lineage>
        <taxon>Eukaryota</taxon>
        <taxon>Metazoa</taxon>
        <taxon>Ecdysozoa</taxon>
        <taxon>Nematoda</taxon>
        <taxon>Chromadorea</taxon>
        <taxon>Rhabditida</taxon>
        <taxon>Rhabditina</taxon>
        <taxon>Diplogasteromorpha</taxon>
        <taxon>Diplogasteroidea</taxon>
        <taxon>Neodiplogasteridae</taxon>
        <taxon>Pristionchus</taxon>
    </lineage>
</organism>
<proteinExistence type="predicted"/>
<evidence type="ECO:0000313" key="3">
    <source>
        <dbReference type="Proteomes" id="UP001432027"/>
    </source>
</evidence>
<gene>
    <name evidence="2" type="ORF">PENTCL1PPCAC_20132</name>
</gene>
<feature type="compositionally biased region" description="Low complexity" evidence="1">
    <location>
        <begin position="80"/>
        <end position="94"/>
    </location>
</feature>
<sequence length="171" mass="18951">MDATSPNHTSNAAESNRTTAGSKNNPPSSRSQSVVLHSKRMSRPSVVPFPTRARSSDDNDDRSESDELNNTRYPTRTQRSLSTASAKEASTEAPSESHRYPTRERCPPNRLNIDSKEKPRSRRHSSVGRRYSSSTAIPNPVDEADTFNVFAQRHPEYIKAMANCGSRSVSS</sequence>
<keyword evidence="3" id="KW-1185">Reference proteome</keyword>
<accession>A0AAV5TUQ5</accession>
<feature type="compositionally biased region" description="Basic and acidic residues" evidence="1">
    <location>
        <begin position="95"/>
        <end position="118"/>
    </location>
</feature>
<evidence type="ECO:0000256" key="1">
    <source>
        <dbReference type="SAM" id="MobiDB-lite"/>
    </source>
</evidence>
<reference evidence="2" key="1">
    <citation type="submission" date="2023-10" db="EMBL/GenBank/DDBJ databases">
        <title>Genome assembly of Pristionchus species.</title>
        <authorList>
            <person name="Yoshida K."/>
            <person name="Sommer R.J."/>
        </authorList>
    </citation>
    <scope>NUCLEOTIDE SEQUENCE</scope>
    <source>
        <strain evidence="2">RS0144</strain>
    </source>
</reference>
<feature type="region of interest" description="Disordered" evidence="1">
    <location>
        <begin position="1"/>
        <end position="141"/>
    </location>
</feature>
<feature type="compositionally biased region" description="Polar residues" evidence="1">
    <location>
        <begin position="1"/>
        <end position="35"/>
    </location>
</feature>
<dbReference type="AlphaFoldDB" id="A0AAV5TUQ5"/>
<dbReference type="Proteomes" id="UP001432027">
    <property type="component" value="Unassembled WGS sequence"/>
</dbReference>
<dbReference type="EMBL" id="BTSX01000005">
    <property type="protein sequence ID" value="GMS97957.1"/>
    <property type="molecule type" value="Genomic_DNA"/>
</dbReference>
<name>A0AAV5TUQ5_9BILA</name>
<feature type="compositionally biased region" description="Acidic residues" evidence="1">
    <location>
        <begin position="58"/>
        <end position="67"/>
    </location>
</feature>
<evidence type="ECO:0000313" key="2">
    <source>
        <dbReference type="EMBL" id="GMS97957.1"/>
    </source>
</evidence>
<feature type="compositionally biased region" description="Polar residues" evidence="1">
    <location>
        <begin position="68"/>
        <end position="79"/>
    </location>
</feature>
<feature type="non-terminal residue" evidence="2">
    <location>
        <position position="171"/>
    </location>
</feature>
<comment type="caution">
    <text evidence="2">The sequence shown here is derived from an EMBL/GenBank/DDBJ whole genome shotgun (WGS) entry which is preliminary data.</text>
</comment>
<protein>
    <submittedName>
        <fullName evidence="2">Uncharacterized protein</fullName>
    </submittedName>
</protein>